<name>X6LE38_RETFI</name>
<keyword evidence="3" id="KW-1185">Reference proteome</keyword>
<accession>X6LE38</accession>
<protein>
    <submittedName>
        <fullName evidence="2">Uncharacterized protein</fullName>
    </submittedName>
</protein>
<evidence type="ECO:0000313" key="3">
    <source>
        <dbReference type="Proteomes" id="UP000023152"/>
    </source>
</evidence>
<gene>
    <name evidence="2" type="ORF">RFI_38489</name>
</gene>
<dbReference type="EMBL" id="ASPP01045197">
    <property type="protein sequence ID" value="ETN98999.1"/>
    <property type="molecule type" value="Genomic_DNA"/>
</dbReference>
<feature type="transmembrane region" description="Helical" evidence="1">
    <location>
        <begin position="59"/>
        <end position="81"/>
    </location>
</feature>
<keyword evidence="1" id="KW-1133">Transmembrane helix</keyword>
<feature type="transmembrane region" description="Helical" evidence="1">
    <location>
        <begin position="93"/>
        <end position="116"/>
    </location>
</feature>
<dbReference type="Proteomes" id="UP000023152">
    <property type="component" value="Unassembled WGS sequence"/>
</dbReference>
<sequence length="332" mass="38132">MALYSAALTGAKLADSVTETTPLRQDDSSSEKGWDSEDETLEKAGSAWCWCLKCCTVSYLSRLVIPLYSLIMLVSMALLLLKTIGMSGAMTMQLFYVVLGATLFGGVVGMIGEVLWANLLNSLNREGTQYKESNNFLSERIVDLKSQIDELTGCNIQLEDERKHFRTQVNKFDDLKHQIRKLLEREEGTDSFAHLQTMDLDVRIEHPHMCNEDGVISKFNHLVAFIEETEKSEYLEMFYEVTIARHSIQSKRVFNPNLPCLLRMDSDAFHHFLHRLPKKNFKKFQHIATHLDLFHDGRDIGADDFLRAVDVFLRETRVVKEKIYQQMQPTTL</sequence>
<evidence type="ECO:0000313" key="2">
    <source>
        <dbReference type="EMBL" id="ETN98999.1"/>
    </source>
</evidence>
<reference evidence="2 3" key="1">
    <citation type="journal article" date="2013" name="Curr. Biol.">
        <title>The Genome of the Foraminiferan Reticulomyxa filosa.</title>
        <authorList>
            <person name="Glockner G."/>
            <person name="Hulsmann N."/>
            <person name="Schleicher M."/>
            <person name="Noegel A.A."/>
            <person name="Eichinger L."/>
            <person name="Gallinger C."/>
            <person name="Pawlowski J."/>
            <person name="Sierra R."/>
            <person name="Euteneuer U."/>
            <person name="Pillet L."/>
            <person name="Moustafa A."/>
            <person name="Platzer M."/>
            <person name="Groth M."/>
            <person name="Szafranski K."/>
            <person name="Schliwa M."/>
        </authorList>
    </citation>
    <scope>NUCLEOTIDE SEQUENCE [LARGE SCALE GENOMIC DNA]</scope>
</reference>
<keyword evidence="1" id="KW-0472">Membrane</keyword>
<organism evidence="2 3">
    <name type="scientific">Reticulomyxa filosa</name>
    <dbReference type="NCBI Taxonomy" id="46433"/>
    <lineage>
        <taxon>Eukaryota</taxon>
        <taxon>Sar</taxon>
        <taxon>Rhizaria</taxon>
        <taxon>Retaria</taxon>
        <taxon>Foraminifera</taxon>
        <taxon>Monothalamids</taxon>
        <taxon>Reticulomyxidae</taxon>
        <taxon>Reticulomyxa</taxon>
    </lineage>
</organism>
<dbReference type="AlphaFoldDB" id="X6LE38"/>
<comment type="caution">
    <text evidence="2">The sequence shown here is derived from an EMBL/GenBank/DDBJ whole genome shotgun (WGS) entry which is preliminary data.</text>
</comment>
<evidence type="ECO:0000256" key="1">
    <source>
        <dbReference type="SAM" id="Phobius"/>
    </source>
</evidence>
<keyword evidence="1" id="KW-0812">Transmembrane</keyword>
<proteinExistence type="predicted"/>